<dbReference type="AlphaFoldDB" id="A0A7T4R032"/>
<evidence type="ECO:0008006" key="4">
    <source>
        <dbReference type="Google" id="ProtNLM"/>
    </source>
</evidence>
<proteinExistence type="predicted"/>
<protein>
    <recommendedName>
        <fullName evidence="4">Cellulose biosynthesis protein BcsR</fullName>
    </recommendedName>
</protein>
<evidence type="ECO:0000256" key="1">
    <source>
        <dbReference type="SAM" id="MobiDB-lite"/>
    </source>
</evidence>
<dbReference type="Proteomes" id="UP000596063">
    <property type="component" value="Chromosome"/>
</dbReference>
<name>A0A7T4R032_9GAMM</name>
<dbReference type="KEGG" id="snan:I6N98_16000"/>
<feature type="region of interest" description="Disordered" evidence="1">
    <location>
        <begin position="45"/>
        <end position="67"/>
    </location>
</feature>
<organism evidence="2 3">
    <name type="scientific">Spongiibacter nanhainus</name>
    <dbReference type="NCBI Taxonomy" id="2794344"/>
    <lineage>
        <taxon>Bacteria</taxon>
        <taxon>Pseudomonadati</taxon>
        <taxon>Pseudomonadota</taxon>
        <taxon>Gammaproteobacteria</taxon>
        <taxon>Cellvibrionales</taxon>
        <taxon>Spongiibacteraceae</taxon>
        <taxon>Spongiibacter</taxon>
    </lineage>
</organism>
<accession>A0A7T4R032</accession>
<keyword evidence="3" id="KW-1185">Reference proteome</keyword>
<evidence type="ECO:0000313" key="2">
    <source>
        <dbReference type="EMBL" id="QQD17824.1"/>
    </source>
</evidence>
<reference evidence="2 3" key="1">
    <citation type="submission" date="2020-12" db="EMBL/GenBank/DDBJ databases">
        <authorList>
            <person name="Shan Y."/>
        </authorList>
    </citation>
    <scope>NUCLEOTIDE SEQUENCE [LARGE SCALE GENOMIC DNA]</scope>
    <source>
        <strain evidence="3">csc3.9</strain>
    </source>
</reference>
<gene>
    <name evidence="2" type="ORF">I6N98_16000</name>
</gene>
<evidence type="ECO:0000313" key="3">
    <source>
        <dbReference type="Proteomes" id="UP000596063"/>
    </source>
</evidence>
<dbReference type="InterPro" id="IPR024487">
    <property type="entry name" value="CBP_BcsR"/>
</dbReference>
<feature type="compositionally biased region" description="Basic and acidic residues" evidence="1">
    <location>
        <begin position="46"/>
        <end position="67"/>
    </location>
</feature>
<dbReference type="EMBL" id="CP066167">
    <property type="protein sequence ID" value="QQD17824.1"/>
    <property type="molecule type" value="Genomic_DNA"/>
</dbReference>
<dbReference type="RefSeq" id="WP_198569323.1">
    <property type="nucleotide sequence ID" value="NZ_CP066167.1"/>
</dbReference>
<dbReference type="Pfam" id="PF10945">
    <property type="entry name" value="CBP_BcsR"/>
    <property type="match status" value="1"/>
</dbReference>
<sequence>MAKQSDDIRVLYRAFGHSDLPYREVASLTRYRYAVAKWPLLARCSPEGHSDLTADRDDTQSMTKDSD</sequence>